<dbReference type="InterPro" id="IPR016181">
    <property type="entry name" value="Acyl_CoA_acyltransferase"/>
</dbReference>
<comment type="catalytic activity">
    <reaction evidence="8 9">
        <text>L-lysyl-[protein] + acetyl-CoA = N(6)-acetyl-L-lysyl-[protein] + CoA + H(+)</text>
        <dbReference type="Rhea" id="RHEA:45948"/>
        <dbReference type="Rhea" id="RHEA-COMP:9752"/>
        <dbReference type="Rhea" id="RHEA-COMP:10731"/>
        <dbReference type="ChEBI" id="CHEBI:15378"/>
        <dbReference type="ChEBI" id="CHEBI:29969"/>
        <dbReference type="ChEBI" id="CHEBI:57287"/>
        <dbReference type="ChEBI" id="CHEBI:57288"/>
        <dbReference type="ChEBI" id="CHEBI:61930"/>
        <dbReference type="EC" id="2.3.1.48"/>
    </reaction>
</comment>
<reference evidence="15" key="1">
    <citation type="submission" date="2015-06" db="EMBL/GenBank/DDBJ databases">
        <authorList>
            <person name="Hoefler B.C."/>
            <person name="Straight P.D."/>
        </authorList>
    </citation>
    <scope>NUCLEOTIDE SEQUENCE</scope>
</reference>
<dbReference type="Pfam" id="PF21183">
    <property type="entry name" value="HAT1_C"/>
    <property type="match status" value="1"/>
</dbReference>
<dbReference type="EMBL" id="GDHF01032192">
    <property type="protein sequence ID" value="JAI20122.1"/>
    <property type="molecule type" value="Transcribed_RNA"/>
</dbReference>
<evidence type="ECO:0000256" key="9">
    <source>
        <dbReference type="PIRNR" id="PIRNR038084"/>
    </source>
</evidence>
<dbReference type="InterPro" id="IPR037113">
    <property type="entry name" value="Hat1_N_sf"/>
</dbReference>
<keyword evidence="5 9" id="KW-0808">Transferase</keyword>
<dbReference type="Gene3D" id="3.90.360.10">
    <property type="entry name" value="Histone acetyl transferase 1 (HAT1), N-terminal domain"/>
    <property type="match status" value="1"/>
</dbReference>
<dbReference type="EC" id="2.3.1.48" evidence="3 9"/>
<evidence type="ECO:0000313" key="15">
    <source>
        <dbReference type="EMBL" id="JAI20122.1"/>
    </source>
</evidence>
<dbReference type="OrthoDB" id="10253098at2759"/>
<sequence>MKHSDTRLLSTFIRIVAVIELVERGENLELFKKEKLTPHFGGKFIVAGMSHIHDYEELVLDALEVVEFKLIRRKQDLEDDSLVFHPLMAHQIFGESESIFGYKDLRVRILYTAGPLHIYVGTEYSSRVNEISGGDIKADNVVLTIAEKLPEGCFFINMDEFLKTLDKADKFQPFGEKLSEHQVTDAQGKERLFEIYHCDYKVPAFLKFFSRLQTFILWFVDAASYIDIDDTQWSFFVCYEKYKNENGDYQYATTGYTTVYEYYAYPQHIRPRISQVLVLPPFQKLGIGTSFVETIYKHYQSLKNVVDMTVEDPSDDFQRLRNFVDARLCKGLKSFERDAIKKGFNKEMIKEARETFKLNPRQCRRVYEILRLYYTNLNDEEDYRAYRLDVKRRLNAVHYKQINDIKKMEKANVDTEWLRARLPTPMQRIEQLNEEYQQVESAYKQILEKLRH</sequence>
<evidence type="ECO:0000256" key="11">
    <source>
        <dbReference type="PIRSR" id="PIRSR038084-2"/>
    </source>
</evidence>
<evidence type="ECO:0000256" key="10">
    <source>
        <dbReference type="PIRSR" id="PIRSR038084-1"/>
    </source>
</evidence>
<dbReference type="InterPro" id="IPR048776">
    <property type="entry name" value="HAT1_C"/>
</dbReference>
<dbReference type="InterPro" id="IPR019467">
    <property type="entry name" value="Hat1_N"/>
</dbReference>
<evidence type="ECO:0000256" key="6">
    <source>
        <dbReference type="ARBA" id="ARBA00023242"/>
    </source>
</evidence>
<accession>A0A0K8U082</accession>
<dbReference type="PIRSF" id="PIRSF038084">
    <property type="entry name" value="HAT-B_cat"/>
    <property type="match status" value="1"/>
</dbReference>
<evidence type="ECO:0000256" key="7">
    <source>
        <dbReference type="ARBA" id="ARBA00023315"/>
    </source>
</evidence>
<evidence type="ECO:0000256" key="5">
    <source>
        <dbReference type="ARBA" id="ARBA00022679"/>
    </source>
</evidence>
<dbReference type="Gene3D" id="3.40.630.30">
    <property type="match status" value="1"/>
</dbReference>
<dbReference type="SUPFAM" id="SSF55729">
    <property type="entry name" value="Acyl-CoA N-acyltransferases (Nat)"/>
    <property type="match status" value="1"/>
</dbReference>
<evidence type="ECO:0000256" key="1">
    <source>
        <dbReference type="ARBA" id="ARBA00004123"/>
    </source>
</evidence>
<feature type="domain" description="Histone acetyl transferase HAT1 N-terminal" evidence="13">
    <location>
        <begin position="59"/>
        <end position="221"/>
    </location>
</feature>
<evidence type="ECO:0000259" key="13">
    <source>
        <dbReference type="Pfam" id="PF10394"/>
    </source>
</evidence>
<comment type="subcellular location">
    <subcellularLocation>
        <location evidence="1">Nucleus</location>
    </subcellularLocation>
</comment>
<protein>
    <recommendedName>
        <fullName evidence="4 9">Histone acetyltransferase type B catalytic subunit</fullName>
        <ecNumber evidence="3 9">2.3.1.48</ecNumber>
    </recommendedName>
</protein>
<dbReference type="GO" id="GO:0005634">
    <property type="term" value="C:nucleus"/>
    <property type="evidence" value="ECO:0007669"/>
    <property type="project" value="UniProtKB-SubCell"/>
</dbReference>
<comment type="similarity">
    <text evidence="2 9">Belongs to the HAT1 family.</text>
</comment>
<dbReference type="AlphaFoldDB" id="A0A0K8U082"/>
<feature type="site" description="Interaction with histone H4 N-terminus" evidence="12">
    <location>
        <position position="233"/>
    </location>
</feature>
<keyword evidence="7 9" id="KW-0012">Acyltransferase</keyword>
<dbReference type="InterPro" id="IPR017380">
    <property type="entry name" value="Hist_AcTrfase_B-typ_cat-su"/>
</dbReference>
<evidence type="ECO:0000256" key="3">
    <source>
        <dbReference type="ARBA" id="ARBA00013184"/>
    </source>
</evidence>
<organism evidence="15">
    <name type="scientific">Bactrocera latifrons</name>
    <name type="common">Malaysian fruit fly</name>
    <name type="synonym">Chaetodacus latifrons</name>
    <dbReference type="NCBI Taxonomy" id="174628"/>
    <lineage>
        <taxon>Eukaryota</taxon>
        <taxon>Metazoa</taxon>
        <taxon>Ecdysozoa</taxon>
        <taxon>Arthropoda</taxon>
        <taxon>Hexapoda</taxon>
        <taxon>Insecta</taxon>
        <taxon>Pterygota</taxon>
        <taxon>Neoptera</taxon>
        <taxon>Endopterygota</taxon>
        <taxon>Diptera</taxon>
        <taxon>Brachycera</taxon>
        <taxon>Muscomorpha</taxon>
        <taxon>Tephritoidea</taxon>
        <taxon>Tephritidae</taxon>
        <taxon>Bactrocera</taxon>
        <taxon>Bactrocera</taxon>
    </lineage>
</organism>
<feature type="domain" description="Histone acetyltransferase type B catalytic subunit C-terminal" evidence="14">
    <location>
        <begin position="321"/>
        <end position="372"/>
    </location>
</feature>
<dbReference type="GO" id="GO:0042393">
    <property type="term" value="F:histone binding"/>
    <property type="evidence" value="ECO:0007669"/>
    <property type="project" value="InterPro"/>
</dbReference>
<evidence type="ECO:0000256" key="4">
    <source>
        <dbReference type="ARBA" id="ARBA00021268"/>
    </source>
</evidence>
<dbReference type="PANTHER" id="PTHR12046">
    <property type="entry name" value="HISTONE ACETYLTRANSFERASE TYPE B CATALYTIC SUBUNIT"/>
    <property type="match status" value="1"/>
</dbReference>
<dbReference type="Pfam" id="PF10394">
    <property type="entry name" value="Hat1_N"/>
    <property type="match status" value="1"/>
</dbReference>
<dbReference type="InterPro" id="IPR013523">
    <property type="entry name" value="Hist_AcTrfase_HAT1_C"/>
</dbReference>
<dbReference type="GO" id="GO:0000781">
    <property type="term" value="C:chromosome, telomeric region"/>
    <property type="evidence" value="ECO:0007669"/>
    <property type="project" value="GOC"/>
</dbReference>
<feature type="region of interest" description="Interaction with histone H4 N-terminus" evidence="11">
    <location>
        <begin position="260"/>
        <end position="262"/>
    </location>
</feature>
<evidence type="ECO:0000256" key="8">
    <source>
        <dbReference type="ARBA" id="ARBA00048017"/>
    </source>
</evidence>
<dbReference type="GO" id="GO:0031509">
    <property type="term" value="P:subtelomeric heterochromatin formation"/>
    <property type="evidence" value="ECO:0007669"/>
    <property type="project" value="InterPro"/>
</dbReference>
<feature type="region of interest" description="Interaction with histone H4 N-terminus" evidence="11">
    <location>
        <begin position="95"/>
        <end position="97"/>
    </location>
</feature>
<keyword evidence="6" id="KW-0539">Nucleus</keyword>
<evidence type="ECO:0000256" key="2">
    <source>
        <dbReference type="ARBA" id="ARBA00010543"/>
    </source>
</evidence>
<dbReference type="Gene3D" id="1.10.10.390">
    <property type="match status" value="1"/>
</dbReference>
<feature type="active site" description="Proton donor/acceptor" evidence="10">
    <location>
        <position position="311"/>
    </location>
</feature>
<gene>
    <name evidence="15" type="primary">HAT1_1</name>
    <name evidence="15" type="ORF">c0_g1_i2</name>
</gene>
<name>A0A0K8U082_BACLA</name>
<evidence type="ECO:0000259" key="14">
    <source>
        <dbReference type="Pfam" id="PF21183"/>
    </source>
</evidence>
<dbReference type="GO" id="GO:0004402">
    <property type="term" value="F:histone acetyltransferase activity"/>
    <property type="evidence" value="ECO:0007669"/>
    <property type="project" value="UniProtKB-UniRule"/>
</dbReference>
<proteinExistence type="inferred from homology"/>
<evidence type="ECO:0000256" key="12">
    <source>
        <dbReference type="PIRSR" id="PIRSR038084-3"/>
    </source>
</evidence>
<feature type="binding site" evidence="11">
    <location>
        <begin position="283"/>
        <end position="289"/>
    </location>
    <ligand>
        <name>acetyl-CoA</name>
        <dbReference type="ChEBI" id="CHEBI:57288"/>
    </ligand>
</feature>